<feature type="compositionally biased region" description="Polar residues" evidence="1">
    <location>
        <begin position="1"/>
        <end position="14"/>
    </location>
</feature>
<protein>
    <recommendedName>
        <fullName evidence="4">Nuclease-associated modular DNA-binding 1 domain-containing protein</fullName>
    </recommendedName>
</protein>
<feature type="region of interest" description="Disordered" evidence="1">
    <location>
        <begin position="1"/>
        <end position="20"/>
    </location>
</feature>
<evidence type="ECO:0000313" key="3">
    <source>
        <dbReference type="Proteomes" id="UP000232883"/>
    </source>
</evidence>
<keyword evidence="3" id="KW-1185">Reference proteome</keyword>
<evidence type="ECO:0000256" key="1">
    <source>
        <dbReference type="SAM" id="MobiDB-lite"/>
    </source>
</evidence>
<dbReference type="EMBL" id="CP025096">
    <property type="protein sequence ID" value="AUD00971.1"/>
    <property type="molecule type" value="Genomic_DNA"/>
</dbReference>
<dbReference type="AlphaFoldDB" id="A0A2K8YTM3"/>
<gene>
    <name evidence="2" type="ORF">CWM47_03540</name>
</gene>
<evidence type="ECO:0000313" key="2">
    <source>
        <dbReference type="EMBL" id="AUD00971.1"/>
    </source>
</evidence>
<dbReference type="RefSeq" id="WP_100986394.1">
    <property type="nucleotide sequence ID" value="NZ_CP025096.1"/>
</dbReference>
<name>A0A2K8YTM3_9BACT</name>
<reference evidence="2 3" key="1">
    <citation type="submission" date="2017-11" db="EMBL/GenBank/DDBJ databases">
        <title>Taxonomic description and genome sequences of Spirosoma HA7 sp. nov., isolated from pollen microhabitat of Corylus avellana.</title>
        <authorList>
            <person name="Ambika Manirajan B."/>
            <person name="Suarez C."/>
            <person name="Ratering S."/>
            <person name="Geissler-Plaum R."/>
            <person name="Cardinale M."/>
            <person name="Sylvia S."/>
        </authorList>
    </citation>
    <scope>NUCLEOTIDE SEQUENCE [LARGE SCALE GENOMIC DNA]</scope>
    <source>
        <strain evidence="2 3">HA7</strain>
    </source>
</reference>
<organism evidence="2 3">
    <name type="scientific">Spirosoma pollinicola</name>
    <dbReference type="NCBI Taxonomy" id="2057025"/>
    <lineage>
        <taxon>Bacteria</taxon>
        <taxon>Pseudomonadati</taxon>
        <taxon>Bacteroidota</taxon>
        <taxon>Cytophagia</taxon>
        <taxon>Cytophagales</taxon>
        <taxon>Cytophagaceae</taxon>
        <taxon>Spirosoma</taxon>
    </lineage>
</organism>
<accession>A0A2K8YTM3</accession>
<dbReference type="KEGG" id="spir:CWM47_03540"/>
<dbReference type="Proteomes" id="UP000232883">
    <property type="component" value="Chromosome"/>
</dbReference>
<proteinExistence type="predicted"/>
<sequence length="176" mass="19477">MPATTNRVGTSSFKPYTPAGEKHLPKSSIENLIPCIHFGPIKSGVIYVRPGHVRYQMEKYKALNEGFRVPASYDVDTLEPTAVTLPSAEPTAPRPRPARNAKSRPVICLNTGRFFDSVSQVANAYKLSTQILNYHLSGKGAQCKGRRLRFATPEEITQAEADMNWTYPGELLPMGK</sequence>
<evidence type="ECO:0008006" key="4">
    <source>
        <dbReference type="Google" id="ProtNLM"/>
    </source>
</evidence>